<dbReference type="InterPro" id="IPR036291">
    <property type="entry name" value="NAD(P)-bd_dom_sf"/>
</dbReference>
<dbReference type="Gene3D" id="3.40.50.720">
    <property type="entry name" value="NAD(P)-binding Rossmann-like Domain"/>
    <property type="match status" value="1"/>
</dbReference>
<dbReference type="EMBL" id="CP002353">
    <property type="protein sequence ID" value="ADV63485.1"/>
    <property type="molecule type" value="Genomic_DNA"/>
</dbReference>
<evidence type="ECO:0000313" key="2">
    <source>
        <dbReference type="EMBL" id="ADV63485.1"/>
    </source>
</evidence>
<dbReference type="PANTHER" id="PTHR43708">
    <property type="entry name" value="CONSERVED EXPRESSED OXIDOREDUCTASE (EUROFUNG)"/>
    <property type="match status" value="1"/>
</dbReference>
<proteinExistence type="predicted"/>
<dbReference type="GO" id="GO:0000166">
    <property type="term" value="F:nucleotide binding"/>
    <property type="evidence" value="ECO:0007669"/>
    <property type="project" value="InterPro"/>
</dbReference>
<accession>E8R255</accession>
<evidence type="ECO:0000259" key="1">
    <source>
        <dbReference type="Pfam" id="PF01408"/>
    </source>
</evidence>
<protein>
    <submittedName>
        <fullName evidence="2">Oxidoreductase domain protein</fullName>
    </submittedName>
</protein>
<name>E8R255_ISOPI</name>
<gene>
    <name evidence="2" type="ordered locus">Isop_2920</name>
</gene>
<dbReference type="KEGG" id="ipa:Isop_2920"/>
<organism evidence="2 3">
    <name type="scientific">Isosphaera pallida (strain ATCC 43644 / DSM 9630 / IS1B)</name>
    <dbReference type="NCBI Taxonomy" id="575540"/>
    <lineage>
        <taxon>Bacteria</taxon>
        <taxon>Pseudomonadati</taxon>
        <taxon>Planctomycetota</taxon>
        <taxon>Planctomycetia</taxon>
        <taxon>Isosphaerales</taxon>
        <taxon>Isosphaeraceae</taxon>
        <taxon>Isosphaera</taxon>
    </lineage>
</organism>
<dbReference type="RefSeq" id="WP_013565773.1">
    <property type="nucleotide sequence ID" value="NC_014962.1"/>
</dbReference>
<dbReference type="HOGENOM" id="CLU_065109_0_0_0"/>
<dbReference type="PANTHER" id="PTHR43708:SF4">
    <property type="entry name" value="OXIDOREDUCTASE YCEM-RELATED"/>
    <property type="match status" value="1"/>
</dbReference>
<dbReference type="STRING" id="575540.Isop_2920"/>
<evidence type="ECO:0000313" key="3">
    <source>
        <dbReference type="Proteomes" id="UP000008631"/>
    </source>
</evidence>
<dbReference type="SUPFAM" id="SSF51735">
    <property type="entry name" value="NAD(P)-binding Rossmann-fold domains"/>
    <property type="match status" value="1"/>
</dbReference>
<dbReference type="AlphaFoldDB" id="E8R255"/>
<dbReference type="Gene3D" id="3.30.360.10">
    <property type="entry name" value="Dihydrodipicolinate Reductase, domain 2"/>
    <property type="match status" value="1"/>
</dbReference>
<dbReference type="InParanoid" id="E8R255"/>
<reference evidence="2 3" key="2">
    <citation type="journal article" date="2011" name="Stand. Genomic Sci.">
        <title>Complete genome sequence of Isosphaera pallida type strain (IS1B).</title>
        <authorList>
            <consortium name="US DOE Joint Genome Institute (JGI-PGF)"/>
            <person name="Goker M."/>
            <person name="Cleland D."/>
            <person name="Saunders E."/>
            <person name="Lapidus A."/>
            <person name="Nolan M."/>
            <person name="Lucas S."/>
            <person name="Hammon N."/>
            <person name="Deshpande S."/>
            <person name="Cheng J.F."/>
            <person name="Tapia R."/>
            <person name="Han C."/>
            <person name="Goodwin L."/>
            <person name="Pitluck S."/>
            <person name="Liolios K."/>
            <person name="Pagani I."/>
            <person name="Ivanova N."/>
            <person name="Mavromatis K."/>
            <person name="Pati A."/>
            <person name="Chen A."/>
            <person name="Palaniappan K."/>
            <person name="Land M."/>
            <person name="Hauser L."/>
            <person name="Chang Y.J."/>
            <person name="Jeffries C.D."/>
            <person name="Detter J.C."/>
            <person name="Beck B."/>
            <person name="Woyke T."/>
            <person name="Bristow J."/>
            <person name="Eisen J.A."/>
            <person name="Markowitz V."/>
            <person name="Hugenholtz P."/>
            <person name="Kyrpides N.C."/>
            <person name="Klenk H.P."/>
        </authorList>
    </citation>
    <scope>NUCLEOTIDE SEQUENCE [LARGE SCALE GENOMIC DNA]</scope>
    <source>
        <strain evidence="3">ATCC 43644 / DSM 9630 / IS1B</strain>
    </source>
</reference>
<dbReference type="OrthoDB" id="128220at2"/>
<dbReference type="InterPro" id="IPR000683">
    <property type="entry name" value="Gfo/Idh/MocA-like_OxRdtase_N"/>
</dbReference>
<reference key="1">
    <citation type="submission" date="2010-11" db="EMBL/GenBank/DDBJ databases">
        <title>The complete sequence of chromosome of Isophaera pallida ATCC 43644.</title>
        <authorList>
            <consortium name="US DOE Joint Genome Institute (JGI-PGF)"/>
            <person name="Lucas S."/>
            <person name="Copeland A."/>
            <person name="Lapidus A."/>
            <person name="Bruce D."/>
            <person name="Goodwin L."/>
            <person name="Pitluck S."/>
            <person name="Kyrpides N."/>
            <person name="Mavromatis K."/>
            <person name="Pagani I."/>
            <person name="Ivanova N."/>
            <person name="Saunders E."/>
            <person name="Brettin T."/>
            <person name="Detter J.C."/>
            <person name="Han C."/>
            <person name="Tapia R."/>
            <person name="Land M."/>
            <person name="Hauser L."/>
            <person name="Markowitz V."/>
            <person name="Cheng J.-F."/>
            <person name="Hugenholtz P."/>
            <person name="Woyke T."/>
            <person name="Wu D."/>
            <person name="Eisen J.A."/>
        </authorList>
    </citation>
    <scope>NUCLEOTIDE SEQUENCE</scope>
    <source>
        <strain>ATCC 43644</strain>
    </source>
</reference>
<dbReference type="Proteomes" id="UP000008631">
    <property type="component" value="Chromosome"/>
</dbReference>
<dbReference type="Pfam" id="PF01408">
    <property type="entry name" value="GFO_IDH_MocA"/>
    <property type="match status" value="1"/>
</dbReference>
<dbReference type="InterPro" id="IPR051317">
    <property type="entry name" value="Gfo/Idh/MocA_oxidoreduct"/>
</dbReference>
<feature type="domain" description="Gfo/Idh/MocA-like oxidoreductase N-terminal" evidence="1">
    <location>
        <begin position="60"/>
        <end position="132"/>
    </location>
</feature>
<dbReference type="eggNOG" id="COG0673">
    <property type="taxonomic scope" value="Bacteria"/>
</dbReference>
<keyword evidence="3" id="KW-1185">Reference proteome</keyword>
<sequence length="298" mass="31757">MIRLGLVDFDTSHVVEFTKRLNHINIDPSQWVEGARVVAGVPGESRLSPERIPGYTAEMRAMGVALFDDPADLIGKVDAVMIESVDGSVHRARAMPLLEKGIPLFVDKPFACSLEDAKAMMDLATRKHVPLMSSSSLRYAPEVVEARGDGSPVGTLQGVATYGPGPTHPRNPGLFHYGIHAVEILFTLMGPGVAKVSALSHPDGETATGLWADGRIGTVRAIRKGKADYGFTLFGETGVVSRSVGTGVIYRELLKAVVAMFQTGELPIDPRETLEVVAFIEAALKSAKADGAAVEIAI</sequence>